<evidence type="ECO:0000313" key="3">
    <source>
        <dbReference type="Proteomes" id="UP000073816"/>
    </source>
</evidence>
<keyword evidence="3" id="KW-1185">Reference proteome</keyword>
<dbReference type="KEGG" id="alm:AO498_10610"/>
<dbReference type="PATRIC" id="fig|1727163.4.peg.2213"/>
<dbReference type="STRING" id="1727163.AO498_10610"/>
<feature type="coiled-coil region" evidence="1">
    <location>
        <begin position="23"/>
        <end position="50"/>
    </location>
</feature>
<proteinExistence type="predicted"/>
<evidence type="ECO:0000256" key="1">
    <source>
        <dbReference type="SAM" id="Coils"/>
    </source>
</evidence>
<evidence type="ECO:0000313" key="2">
    <source>
        <dbReference type="EMBL" id="AMQ56880.1"/>
    </source>
</evidence>
<dbReference type="AlphaFoldDB" id="A0A142EP25"/>
<organism evidence="2 3">
    <name type="scientific">Algoriphagus sanaruensis</name>
    <dbReference type="NCBI Taxonomy" id="1727163"/>
    <lineage>
        <taxon>Bacteria</taxon>
        <taxon>Pseudomonadati</taxon>
        <taxon>Bacteroidota</taxon>
        <taxon>Cytophagia</taxon>
        <taxon>Cytophagales</taxon>
        <taxon>Cyclobacteriaceae</taxon>
        <taxon>Algoriphagus</taxon>
    </lineage>
</organism>
<dbReference type="OrthoDB" id="883158at2"/>
<accession>A0A142EP25</accession>
<gene>
    <name evidence="2" type="ORF">AO498_10610</name>
</gene>
<name>A0A142EP25_9BACT</name>
<dbReference type="RefSeq" id="WP_067547139.1">
    <property type="nucleotide sequence ID" value="NZ_CP012836.1"/>
</dbReference>
<reference evidence="2 3" key="2">
    <citation type="journal article" date="2016" name="Genome Announc.">
        <title>Complete Genome Sequence of Algoriphagus sp. Strain M8-2, Isolated from a Brackish Lake.</title>
        <authorList>
            <person name="Muraguchi Y."/>
            <person name="Kushimoto K."/>
            <person name="Ohtsubo Y."/>
            <person name="Suzuki T."/>
            <person name="Dohra H."/>
            <person name="Kimbara K."/>
            <person name="Shintani M."/>
        </authorList>
    </citation>
    <scope>NUCLEOTIDE SEQUENCE [LARGE SCALE GENOMIC DNA]</scope>
    <source>
        <strain evidence="2 3">M8-2</strain>
    </source>
</reference>
<sequence length="140" mass="16472">MNWDKLDQQLTDIVIKRNQLSQMDYSDESYDDLEEELHDLEDDFNEEYEEILEPQLEKIYAKLKSDTDILLPTAYLANFYKEMQPDSRGIVSYEVEGKEGVPIESDQLGKVDMRIVLVPNPARFVLLVNGKQLKELWRSR</sequence>
<dbReference type="EMBL" id="CP012836">
    <property type="protein sequence ID" value="AMQ56880.1"/>
    <property type="molecule type" value="Genomic_DNA"/>
</dbReference>
<reference evidence="3" key="1">
    <citation type="submission" date="2015-09" db="EMBL/GenBank/DDBJ databases">
        <title>Complete sequence of Algoriphagus sp. M8-2.</title>
        <authorList>
            <person name="Shintani M."/>
        </authorList>
    </citation>
    <scope>NUCLEOTIDE SEQUENCE [LARGE SCALE GENOMIC DNA]</scope>
    <source>
        <strain evidence="3">M8-2</strain>
    </source>
</reference>
<keyword evidence="1" id="KW-0175">Coiled coil</keyword>
<dbReference type="Proteomes" id="UP000073816">
    <property type="component" value="Chromosome"/>
</dbReference>
<protein>
    <submittedName>
        <fullName evidence="2">Uncharacterized protein</fullName>
    </submittedName>
</protein>